<keyword evidence="6" id="KW-1185">Reference proteome</keyword>
<dbReference type="Proteomes" id="UP000070501">
    <property type="component" value="Unassembled WGS sequence"/>
</dbReference>
<evidence type="ECO:0000256" key="2">
    <source>
        <dbReference type="ARBA" id="ARBA00022553"/>
    </source>
</evidence>
<dbReference type="InterPro" id="IPR020841">
    <property type="entry name" value="PKS_Beta-ketoAc_synthase_dom"/>
</dbReference>
<dbReference type="EMBL" id="KQ964277">
    <property type="protein sequence ID" value="KXJ85626.1"/>
    <property type="molecule type" value="Genomic_DNA"/>
</dbReference>
<dbReference type="SMART" id="SM00827">
    <property type="entry name" value="PKS_AT"/>
    <property type="match status" value="1"/>
</dbReference>
<dbReference type="PROSITE" id="PS52004">
    <property type="entry name" value="KS3_2"/>
    <property type="match status" value="1"/>
</dbReference>
<dbReference type="GO" id="GO:0004312">
    <property type="term" value="F:fatty acid synthase activity"/>
    <property type="evidence" value="ECO:0007669"/>
    <property type="project" value="TreeGrafter"/>
</dbReference>
<dbReference type="CDD" id="cd00833">
    <property type="entry name" value="PKS"/>
    <property type="match status" value="1"/>
</dbReference>
<dbReference type="InterPro" id="IPR050091">
    <property type="entry name" value="PKS_NRPS_Biosynth_Enz"/>
</dbReference>
<gene>
    <name evidence="5" type="ORF">Micbo1qcDRAFT_221752</name>
</gene>
<dbReference type="Pfam" id="PF00109">
    <property type="entry name" value="ketoacyl-synt"/>
    <property type="match status" value="1"/>
</dbReference>
<dbReference type="Pfam" id="PF16073">
    <property type="entry name" value="SAT"/>
    <property type="match status" value="1"/>
</dbReference>
<dbReference type="Pfam" id="PF00698">
    <property type="entry name" value="Acyl_transf_1"/>
    <property type="match status" value="1"/>
</dbReference>
<keyword evidence="2" id="KW-0597">Phosphoprotein</keyword>
<dbReference type="InterPro" id="IPR001227">
    <property type="entry name" value="Ac_transferase_dom_sf"/>
</dbReference>
<dbReference type="InterPro" id="IPR014031">
    <property type="entry name" value="Ketoacyl_synth_C"/>
</dbReference>
<protein>
    <submittedName>
        <fullName evidence="5">Thiolase-like protein</fullName>
    </submittedName>
</protein>
<keyword evidence="3" id="KW-0808">Transferase</keyword>
<evidence type="ECO:0000313" key="5">
    <source>
        <dbReference type="EMBL" id="KXJ85626.1"/>
    </source>
</evidence>
<dbReference type="SMART" id="SM00825">
    <property type="entry name" value="PKS_KS"/>
    <property type="match status" value="1"/>
</dbReference>
<dbReference type="Gene3D" id="3.40.366.10">
    <property type="entry name" value="Malonyl-Coenzyme A Acyl Carrier Protein, domain 2"/>
    <property type="match status" value="2"/>
</dbReference>
<dbReference type="Pfam" id="PF02801">
    <property type="entry name" value="Ketoacyl-synt_C"/>
    <property type="match status" value="1"/>
</dbReference>
<sequence>MASSKTVTAKTRDSLLFGWQALSLDEQKLTSIRREVLGSSSHSWIIEAIADLPAQLPALKSLSKDFHNSAESLLGQLIRWLQDDDAPPSPNLIRYNTLLTPLTIVHQLLQYSNYLEAKYPSLEPDARFEAASQTTRSSGLCTGLISAFAVSSATDVVSYRSFGAVALRMAVGCGLVVDQVNQAKSSIQTRGLVVRWPTNEARQALSEVLSMFPEAYRSVLFDEDRATITVPRQQTTDIKHELSTRGLKAVDVNVDGRFHWPCHSAAATELMSILGKEPMLQSHHATSTLDLPVGANTDQDISTTKEELYRSVIRSVLLEAPDWHHSVLGVQKRVQSDKEAWIVTFGTEKFMPPSLMRSLKDRLLNMTDVDHAPALPARCSSDSDIAVVGMACKVAGADDLDEFWQLLCKGESQHQNCPEDRFKFTTPFRQDAGHKQWFGNFINDHDTFDHKFFNKTPREVASMDPQQRQFLQVAYQAVQQSGYYRIAEPDKRVGCYVGMSAVDYENNVASHAPTAYSATGTLRGFVAGKVSHFFGWTGPGLTLDTACSSSAVAVHLACQAILNGECSAAVAGGVNIMTSPLFFQNLAGASFLSKTGQCRPFDAAADGYCRGEGCGAVFLKKLSAAIADGDDVHGVIAGTAVQQNENCTPIVVPNIPSLSDLFKKVIAKSKLRAEQIGVVEAHGTGTPVGDPAEYDSIRKVLGGRATARTSSVMLGSVKGLVGHLEATSGIVSLIKSLLMIRHGLVPPQASFSRLNPAIQAVASDLITIPTAISSWTSDLKAVLINNYGASGSNASLVVIQPPERDPAMTPKALQSAHTRQPFQISGHDGASIAAYAMKLRGTIANRRNPPPSLEDISIALATQSNPNLPQRHIFIASTIDELDGHLAAIESGQTSSGACVGPKSVPVVLCFGGQIAQSIGLDRELFESVPLLRKHLNMCDEIVRCFDSESIYPHIFQHEVIEDIVTLQTCLFAMQYASAQAWIECGIRPAAVVGHSFGELTAMAVAGEVSLDDAIKIVIARARLIRDQWPSDKGCMLAVEAGVDEVRVRLG</sequence>
<evidence type="ECO:0000256" key="1">
    <source>
        <dbReference type="ARBA" id="ARBA00022450"/>
    </source>
</evidence>
<dbReference type="PANTHER" id="PTHR43775">
    <property type="entry name" value="FATTY ACID SYNTHASE"/>
    <property type="match status" value="1"/>
</dbReference>
<feature type="domain" description="Ketosynthase family 3 (KS3)" evidence="4">
    <location>
        <begin position="382"/>
        <end position="800"/>
    </location>
</feature>
<reference evidence="6" key="1">
    <citation type="submission" date="2016-02" db="EMBL/GenBank/DDBJ databases">
        <title>Draft genome sequence of Microdochium bolleyi, a fungal endophyte of beachgrass.</title>
        <authorList>
            <consortium name="DOE Joint Genome Institute"/>
            <person name="David A.S."/>
            <person name="May G."/>
            <person name="Haridas S."/>
            <person name="Lim J."/>
            <person name="Wang M."/>
            <person name="Labutti K."/>
            <person name="Lipzen A."/>
            <person name="Barry K."/>
            <person name="Grigoriev I.V."/>
        </authorList>
    </citation>
    <scope>NUCLEOTIDE SEQUENCE [LARGE SCALE GENOMIC DNA]</scope>
    <source>
        <strain evidence="6">J235TASD1</strain>
    </source>
</reference>
<evidence type="ECO:0000313" key="6">
    <source>
        <dbReference type="Proteomes" id="UP000070501"/>
    </source>
</evidence>
<dbReference type="SUPFAM" id="SSF52151">
    <property type="entry name" value="FabD/lysophospholipase-like"/>
    <property type="match status" value="1"/>
</dbReference>
<dbReference type="InParanoid" id="A0A136IKZ0"/>
<dbReference type="InterPro" id="IPR014043">
    <property type="entry name" value="Acyl_transferase_dom"/>
</dbReference>
<organism evidence="5 6">
    <name type="scientific">Microdochium bolleyi</name>
    <dbReference type="NCBI Taxonomy" id="196109"/>
    <lineage>
        <taxon>Eukaryota</taxon>
        <taxon>Fungi</taxon>
        <taxon>Dikarya</taxon>
        <taxon>Ascomycota</taxon>
        <taxon>Pezizomycotina</taxon>
        <taxon>Sordariomycetes</taxon>
        <taxon>Xylariomycetidae</taxon>
        <taxon>Xylariales</taxon>
        <taxon>Microdochiaceae</taxon>
        <taxon>Microdochium</taxon>
    </lineage>
</organism>
<dbReference type="Gene3D" id="3.30.70.3290">
    <property type="match status" value="1"/>
</dbReference>
<dbReference type="InterPro" id="IPR032088">
    <property type="entry name" value="SAT"/>
</dbReference>
<dbReference type="GO" id="GO:0006633">
    <property type="term" value="P:fatty acid biosynthetic process"/>
    <property type="evidence" value="ECO:0007669"/>
    <property type="project" value="TreeGrafter"/>
</dbReference>
<dbReference type="PANTHER" id="PTHR43775:SF14">
    <property type="entry name" value="ITERATIVE POLYKETIDE SYNTHASE AFOE-RELATED"/>
    <property type="match status" value="1"/>
</dbReference>
<dbReference type="InterPro" id="IPR016039">
    <property type="entry name" value="Thiolase-like"/>
</dbReference>
<dbReference type="Gene3D" id="3.40.47.10">
    <property type="match status" value="1"/>
</dbReference>
<accession>A0A136IKZ0</accession>
<proteinExistence type="predicted"/>
<name>A0A136IKZ0_9PEZI</name>
<dbReference type="GO" id="GO:0044550">
    <property type="term" value="P:secondary metabolite biosynthetic process"/>
    <property type="evidence" value="ECO:0007669"/>
    <property type="project" value="TreeGrafter"/>
</dbReference>
<dbReference type="InterPro" id="IPR016035">
    <property type="entry name" value="Acyl_Trfase/lysoPLipase"/>
</dbReference>
<keyword evidence="3" id="KW-0012">Acyltransferase</keyword>
<dbReference type="SUPFAM" id="SSF53901">
    <property type="entry name" value="Thiolase-like"/>
    <property type="match status" value="1"/>
</dbReference>
<keyword evidence="1" id="KW-0596">Phosphopantetheine</keyword>
<dbReference type="OrthoDB" id="329835at2759"/>
<dbReference type="InterPro" id="IPR014030">
    <property type="entry name" value="Ketoacyl_synth_N"/>
</dbReference>
<dbReference type="STRING" id="196109.A0A136IKZ0"/>
<evidence type="ECO:0000259" key="4">
    <source>
        <dbReference type="PROSITE" id="PS52004"/>
    </source>
</evidence>
<evidence type="ECO:0000256" key="3">
    <source>
        <dbReference type="ARBA" id="ARBA00023315"/>
    </source>
</evidence>
<dbReference type="AlphaFoldDB" id="A0A136IKZ0"/>